<dbReference type="InterPro" id="IPR024083">
    <property type="entry name" value="Fumarase/histidase_N"/>
</dbReference>
<proteinExistence type="predicted"/>
<keyword evidence="1" id="KW-0456">Lyase</keyword>
<dbReference type="Pfam" id="PF00221">
    <property type="entry name" value="Lyase_aromatic"/>
    <property type="match status" value="1"/>
</dbReference>
<dbReference type="EMBL" id="JAJNDB010000003">
    <property type="protein sequence ID" value="MCD2195144.1"/>
    <property type="molecule type" value="Genomic_DNA"/>
</dbReference>
<evidence type="ECO:0000256" key="1">
    <source>
        <dbReference type="ARBA" id="ARBA00023239"/>
    </source>
</evidence>
<dbReference type="RefSeq" id="WP_230735900.1">
    <property type="nucleotide sequence ID" value="NZ_JAJNDB010000003.1"/>
</dbReference>
<accession>A0ABS8PDS6</accession>
<dbReference type="Gene3D" id="1.20.200.10">
    <property type="entry name" value="Fumarase/aspartase (Central domain)"/>
    <property type="match status" value="1"/>
</dbReference>
<keyword evidence="3" id="KW-1185">Reference proteome</keyword>
<evidence type="ECO:0000313" key="3">
    <source>
        <dbReference type="Proteomes" id="UP001199469"/>
    </source>
</evidence>
<dbReference type="Gene3D" id="1.10.275.10">
    <property type="entry name" value="Fumarase/aspartase (N-terminal domain)"/>
    <property type="match status" value="1"/>
</dbReference>
<gene>
    <name evidence="2" type="ORF">LQ327_17390</name>
</gene>
<sequence>MTYEMDDPGDVTLDAVRRVAWAGEGIRLSAAALTAIGRRRAEFVAFVEAHAGEHLYGITTKHDVAAKTVLDDAARAEFGRVLPPTPPTTGAPLPERVTRAAVLARLTDVLYGTAPLRPETAERLTGLLDGPLPAVAEGGNGDPGDVIALGRLLRPAFEGILEVGEGMALVNGSPVASAVLAEGVLLATQRIPRLERVLALAAVAAELPDAHVDPALGELWGDPHQAGALATFRELLDGGRWERRAYQAPVSFRSAPRVLGGLRRTLAHAEEAAAISLRSASNNPVYVGPDRRPPLGAVLSNGGYHDPLVAPTLDALTHAWADLAQLVNAQLNRLTDGLAALEPEPRTSLFGMTASGWAEQARAAAQPSLVGLGRSGQTDTSTPDVLAWRRTVDAGAALDVLLALLAVAAVHLISRRGDTVPPALAGLATAVVERYPLDTAPLDVGDALAAVREHLSDEV</sequence>
<name>A0ABS8PDS6_9PSEU</name>
<organism evidence="2 3">
    <name type="scientific">Actinomycetospora endophytica</name>
    <dbReference type="NCBI Taxonomy" id="2291215"/>
    <lineage>
        <taxon>Bacteria</taxon>
        <taxon>Bacillati</taxon>
        <taxon>Actinomycetota</taxon>
        <taxon>Actinomycetes</taxon>
        <taxon>Pseudonocardiales</taxon>
        <taxon>Pseudonocardiaceae</taxon>
        <taxon>Actinomycetospora</taxon>
    </lineage>
</organism>
<dbReference type="InterPro" id="IPR001106">
    <property type="entry name" value="Aromatic_Lyase"/>
</dbReference>
<dbReference type="InterPro" id="IPR008948">
    <property type="entry name" value="L-Aspartase-like"/>
</dbReference>
<comment type="caution">
    <text evidence="2">The sequence shown here is derived from an EMBL/GenBank/DDBJ whole genome shotgun (WGS) entry which is preliminary data.</text>
</comment>
<dbReference type="SUPFAM" id="SSF48557">
    <property type="entry name" value="L-aspartase-like"/>
    <property type="match status" value="1"/>
</dbReference>
<dbReference type="PANTHER" id="PTHR10362">
    <property type="entry name" value="HISTIDINE AMMONIA-LYASE"/>
    <property type="match status" value="1"/>
</dbReference>
<dbReference type="Proteomes" id="UP001199469">
    <property type="component" value="Unassembled WGS sequence"/>
</dbReference>
<evidence type="ECO:0000313" key="2">
    <source>
        <dbReference type="EMBL" id="MCD2195144.1"/>
    </source>
</evidence>
<protein>
    <submittedName>
        <fullName evidence="2">Aromatic amino acid ammonia-lyase</fullName>
    </submittedName>
</protein>
<reference evidence="2 3" key="1">
    <citation type="submission" date="2021-11" db="EMBL/GenBank/DDBJ databases">
        <title>Draft genome sequence of Actinomycetospora sp. SF1 isolated from the rhizosphere soil.</title>
        <authorList>
            <person name="Duangmal K."/>
            <person name="Chantavorakit T."/>
        </authorList>
    </citation>
    <scope>NUCLEOTIDE SEQUENCE [LARGE SCALE GENOMIC DNA]</scope>
    <source>
        <strain evidence="2 3">TBRC 5722</strain>
    </source>
</reference>